<proteinExistence type="predicted"/>
<feature type="non-terminal residue" evidence="1">
    <location>
        <position position="64"/>
    </location>
</feature>
<dbReference type="AlphaFoldDB" id="A0A067BND1"/>
<reference evidence="1 2" key="1">
    <citation type="journal article" date="2013" name="PLoS Genet.">
        <title>Distinctive expansion of potential virulence genes in the genome of the oomycete fish pathogen Saprolegnia parasitica.</title>
        <authorList>
            <person name="Jiang R.H."/>
            <person name="de Bruijn I."/>
            <person name="Haas B.J."/>
            <person name="Belmonte R."/>
            <person name="Lobach L."/>
            <person name="Christie J."/>
            <person name="van den Ackerveken G."/>
            <person name="Bottin A."/>
            <person name="Bulone V."/>
            <person name="Diaz-Moreno S.M."/>
            <person name="Dumas B."/>
            <person name="Fan L."/>
            <person name="Gaulin E."/>
            <person name="Govers F."/>
            <person name="Grenville-Briggs L.J."/>
            <person name="Horner N.R."/>
            <person name="Levin J.Z."/>
            <person name="Mammella M."/>
            <person name="Meijer H.J."/>
            <person name="Morris P."/>
            <person name="Nusbaum C."/>
            <person name="Oome S."/>
            <person name="Phillips A.J."/>
            <person name="van Rooyen D."/>
            <person name="Rzeszutek E."/>
            <person name="Saraiva M."/>
            <person name="Secombes C.J."/>
            <person name="Seidl M.F."/>
            <person name="Snel B."/>
            <person name="Stassen J.H."/>
            <person name="Sykes S."/>
            <person name="Tripathy S."/>
            <person name="van den Berg H."/>
            <person name="Vega-Arreguin J.C."/>
            <person name="Wawra S."/>
            <person name="Young S.K."/>
            <person name="Zeng Q."/>
            <person name="Dieguez-Uribeondo J."/>
            <person name="Russ C."/>
            <person name="Tyler B.M."/>
            <person name="van West P."/>
        </authorList>
    </citation>
    <scope>NUCLEOTIDE SEQUENCE [LARGE SCALE GENOMIC DNA]</scope>
    <source>
        <strain evidence="1 2">CBS 223.65</strain>
    </source>
</reference>
<organism evidence="1 2">
    <name type="scientific">Saprolegnia parasitica (strain CBS 223.65)</name>
    <dbReference type="NCBI Taxonomy" id="695850"/>
    <lineage>
        <taxon>Eukaryota</taxon>
        <taxon>Sar</taxon>
        <taxon>Stramenopiles</taxon>
        <taxon>Oomycota</taxon>
        <taxon>Saprolegniomycetes</taxon>
        <taxon>Saprolegniales</taxon>
        <taxon>Saprolegniaceae</taxon>
        <taxon>Saprolegnia</taxon>
    </lineage>
</organism>
<dbReference type="VEuPathDB" id="FungiDB:SPRG_18274"/>
<evidence type="ECO:0000313" key="1">
    <source>
        <dbReference type="EMBL" id="KDO16192.1"/>
    </source>
</evidence>
<protein>
    <submittedName>
        <fullName evidence="1">Uncharacterized protein</fullName>
    </submittedName>
</protein>
<dbReference type="GeneID" id="24139799"/>
<keyword evidence="2" id="KW-1185">Reference proteome</keyword>
<evidence type="ECO:0000313" key="2">
    <source>
        <dbReference type="Proteomes" id="UP000030745"/>
    </source>
</evidence>
<gene>
    <name evidence="1" type="ORF">SPRG_18274</name>
</gene>
<sequence length="64" mass="7014">MSHDDLRALTPADAFDYFNYGEWTISPMEIQRTYCLQANDDDGLGPGRLGAAEIAEVGQPPIKA</sequence>
<dbReference type="KEGG" id="spar:SPRG_18274"/>
<dbReference type="Proteomes" id="UP000030745">
    <property type="component" value="Unassembled WGS sequence"/>
</dbReference>
<name>A0A067BND1_SAPPC</name>
<accession>A0A067BND1</accession>
<dbReference type="EMBL" id="KK584274">
    <property type="protein sequence ID" value="KDO16192.1"/>
    <property type="molecule type" value="Genomic_DNA"/>
</dbReference>
<dbReference type="RefSeq" id="XP_012213102.1">
    <property type="nucleotide sequence ID" value="XM_012357712.1"/>
</dbReference>